<reference evidence="5" key="1">
    <citation type="journal article" date="2015" name="BMC Genomics">
        <title>Genomic and transcriptomic analysis of the endophytic fungus Pestalotiopsis fici reveals its lifestyle and high potential for synthesis of natural products.</title>
        <authorList>
            <person name="Wang X."/>
            <person name="Zhang X."/>
            <person name="Liu L."/>
            <person name="Xiang M."/>
            <person name="Wang W."/>
            <person name="Sun X."/>
            <person name="Che Y."/>
            <person name="Guo L."/>
            <person name="Liu G."/>
            <person name="Guo L."/>
            <person name="Wang C."/>
            <person name="Yin W.B."/>
            <person name="Stadler M."/>
            <person name="Zhang X."/>
            <person name="Liu X."/>
        </authorList>
    </citation>
    <scope>NUCLEOTIDE SEQUENCE [LARGE SCALE GENOMIC DNA]</scope>
    <source>
        <strain evidence="5">W106-1 / CGMCC3.15140</strain>
    </source>
</reference>
<dbReference type="PRINTS" id="PR00081">
    <property type="entry name" value="GDHRDH"/>
</dbReference>
<dbReference type="OMA" id="TCGCLRR"/>
<dbReference type="PANTHER" id="PTHR43976">
    <property type="entry name" value="SHORT CHAIN DEHYDROGENASE"/>
    <property type="match status" value="1"/>
</dbReference>
<dbReference type="KEGG" id="pfy:PFICI_08892"/>
<organism evidence="4 5">
    <name type="scientific">Pestalotiopsis fici (strain W106-1 / CGMCC3.15140)</name>
    <dbReference type="NCBI Taxonomy" id="1229662"/>
    <lineage>
        <taxon>Eukaryota</taxon>
        <taxon>Fungi</taxon>
        <taxon>Dikarya</taxon>
        <taxon>Ascomycota</taxon>
        <taxon>Pezizomycotina</taxon>
        <taxon>Sordariomycetes</taxon>
        <taxon>Xylariomycetidae</taxon>
        <taxon>Amphisphaeriales</taxon>
        <taxon>Sporocadaceae</taxon>
        <taxon>Pestalotiopsis</taxon>
    </lineage>
</organism>
<dbReference type="OrthoDB" id="1274115at2759"/>
<dbReference type="RefSeq" id="XP_007835664.1">
    <property type="nucleotide sequence ID" value="XM_007837473.1"/>
</dbReference>
<dbReference type="InterPro" id="IPR002347">
    <property type="entry name" value="SDR_fam"/>
</dbReference>
<proteinExistence type="inferred from homology"/>
<dbReference type="eggNOG" id="KOG1205">
    <property type="taxonomic scope" value="Eukaryota"/>
</dbReference>
<dbReference type="PRINTS" id="PR00080">
    <property type="entry name" value="SDRFAMILY"/>
</dbReference>
<name>W3WZ28_PESFW</name>
<keyword evidence="5" id="KW-1185">Reference proteome</keyword>
<evidence type="ECO:0000256" key="2">
    <source>
        <dbReference type="ARBA" id="ARBA00023002"/>
    </source>
</evidence>
<dbReference type="SUPFAM" id="SSF51735">
    <property type="entry name" value="NAD(P)-binding Rossmann-fold domains"/>
    <property type="match status" value="1"/>
</dbReference>
<dbReference type="Pfam" id="PF00106">
    <property type="entry name" value="adh_short"/>
    <property type="match status" value="1"/>
</dbReference>
<keyword evidence="2" id="KW-0560">Oxidoreductase</keyword>
<comment type="similarity">
    <text evidence="1 3">Belongs to the short-chain dehydrogenases/reductases (SDR) family.</text>
</comment>
<evidence type="ECO:0000256" key="1">
    <source>
        <dbReference type="ARBA" id="ARBA00006484"/>
    </source>
</evidence>
<dbReference type="Gene3D" id="3.40.50.720">
    <property type="entry name" value="NAD(P)-binding Rossmann-like Domain"/>
    <property type="match status" value="1"/>
</dbReference>
<gene>
    <name evidence="4" type="ORF">PFICI_08892</name>
</gene>
<dbReference type="InterPro" id="IPR036291">
    <property type="entry name" value="NAD(P)-bd_dom_sf"/>
</dbReference>
<dbReference type="InParanoid" id="W3WZ28"/>
<dbReference type="Proteomes" id="UP000030651">
    <property type="component" value="Unassembled WGS sequence"/>
</dbReference>
<dbReference type="AlphaFoldDB" id="W3WZ28"/>
<sequence length="294" mass="31938">MDEANTRPYHMPSDAVWFITGCSSGIGLALAQHIAATSSRVVATARNPSSLSAIRDGPNVLKLALDVTSIPSIHAALDATVDRFGRVDVVVNNAGYALVGDAEAAGDAESRALVDTNFWGMVDVSKRALGIMRDTNQNPRGGVILNVSSMGGWMAYPASAFYHASKFAMEGWTEAVAKELPVEWNIHLCNIEPGGFKTKFTSSSLKYMAERHPAYTDPSFPNNTVIAYMEDPKSREDWAEPEAAAAAMYKLVSRGQRIPIRVPLGADSWNAVVADLKKCERDLEELREFSSNLK</sequence>
<dbReference type="PANTHER" id="PTHR43976:SF16">
    <property type="entry name" value="SHORT-CHAIN DEHYDROGENASE_REDUCTASE FAMILY PROTEIN"/>
    <property type="match status" value="1"/>
</dbReference>
<evidence type="ECO:0000256" key="3">
    <source>
        <dbReference type="RuleBase" id="RU000363"/>
    </source>
</evidence>
<dbReference type="EMBL" id="KI912114">
    <property type="protein sequence ID" value="ETS79039.1"/>
    <property type="molecule type" value="Genomic_DNA"/>
</dbReference>
<evidence type="ECO:0000313" key="5">
    <source>
        <dbReference type="Proteomes" id="UP000030651"/>
    </source>
</evidence>
<dbReference type="STRING" id="1229662.W3WZ28"/>
<dbReference type="GeneID" id="19273905"/>
<dbReference type="HOGENOM" id="CLU_010194_2_9_1"/>
<evidence type="ECO:0000313" key="4">
    <source>
        <dbReference type="EMBL" id="ETS79039.1"/>
    </source>
</evidence>
<protein>
    <submittedName>
        <fullName evidence="4">Uncharacterized protein</fullName>
    </submittedName>
</protein>
<accession>W3WZ28</accession>
<dbReference type="GO" id="GO:0016491">
    <property type="term" value="F:oxidoreductase activity"/>
    <property type="evidence" value="ECO:0007669"/>
    <property type="project" value="UniProtKB-KW"/>
</dbReference>
<dbReference type="InterPro" id="IPR051911">
    <property type="entry name" value="SDR_oxidoreductase"/>
</dbReference>